<reference evidence="1" key="1">
    <citation type="submission" date="2020-03" db="EMBL/GenBank/DDBJ databases">
        <title>Genome of Pelagibius litoralis DSM 21314T.</title>
        <authorList>
            <person name="Wang G."/>
        </authorList>
    </citation>
    <scope>NUCLEOTIDE SEQUENCE</scope>
    <source>
        <strain evidence="1">DSM 21314</strain>
    </source>
</reference>
<gene>
    <name evidence="1" type="ORF">HBA54_18080</name>
</gene>
<dbReference type="Proteomes" id="UP000761264">
    <property type="component" value="Unassembled WGS sequence"/>
</dbReference>
<accession>A0A967EZX3</accession>
<dbReference type="InterPro" id="IPR013785">
    <property type="entry name" value="Aldolase_TIM"/>
</dbReference>
<dbReference type="AlphaFoldDB" id="A0A967EZX3"/>
<comment type="caution">
    <text evidence="1">The sequence shown here is derived from an EMBL/GenBank/DDBJ whole genome shotgun (WGS) entry which is preliminary data.</text>
</comment>
<evidence type="ECO:0000313" key="2">
    <source>
        <dbReference type="Proteomes" id="UP000761264"/>
    </source>
</evidence>
<name>A0A967EZX3_9PROT</name>
<dbReference type="EMBL" id="JAAQPH010000014">
    <property type="protein sequence ID" value="NIA70507.1"/>
    <property type="molecule type" value="Genomic_DNA"/>
</dbReference>
<organism evidence="1 2">
    <name type="scientific">Pelagibius litoralis</name>
    <dbReference type="NCBI Taxonomy" id="374515"/>
    <lineage>
        <taxon>Bacteria</taxon>
        <taxon>Pseudomonadati</taxon>
        <taxon>Pseudomonadota</taxon>
        <taxon>Alphaproteobacteria</taxon>
        <taxon>Rhodospirillales</taxon>
        <taxon>Rhodovibrionaceae</taxon>
        <taxon>Pelagibius</taxon>
    </lineage>
</organism>
<protein>
    <submittedName>
        <fullName evidence="1">Uncharacterized protein</fullName>
    </submittedName>
</protein>
<keyword evidence="2" id="KW-1185">Reference proteome</keyword>
<dbReference type="RefSeq" id="WP_167227178.1">
    <property type="nucleotide sequence ID" value="NZ_JAAQPH010000014.1"/>
</dbReference>
<evidence type="ECO:0000313" key="1">
    <source>
        <dbReference type="EMBL" id="NIA70507.1"/>
    </source>
</evidence>
<dbReference type="Gene3D" id="3.20.20.70">
    <property type="entry name" value="Aldolase class I"/>
    <property type="match status" value="1"/>
</dbReference>
<dbReference type="SUPFAM" id="SSF51569">
    <property type="entry name" value="Aldolase"/>
    <property type="match status" value="1"/>
</dbReference>
<sequence>MHAKTIIIHSLEHAVCALKAARALGCGVTLASPPGAAAYTGALWFREVVKAAEREVPDADFSAVLDCGDKPGLVMAAFRQGVRSVRFTGGKVQTGKLQALADNEGYHLITGKLDSLDLAAESDPAGACRAWLEQAP</sequence>
<proteinExistence type="predicted"/>